<comment type="caution">
    <text evidence="5">The sequence shown here is derived from an EMBL/GenBank/DDBJ whole genome shotgun (WGS) entry which is preliminary data.</text>
</comment>
<comment type="similarity">
    <text evidence="2">Belongs to the enoyl-CoA hydratase/isomerase family.</text>
</comment>
<evidence type="ECO:0000256" key="3">
    <source>
        <dbReference type="ARBA" id="ARBA00023140"/>
    </source>
</evidence>
<keyword evidence="3" id="KW-0576">Peroxisome</keyword>
<name>A0ABW1XL44_9ALTE</name>
<dbReference type="SUPFAM" id="SSF52096">
    <property type="entry name" value="ClpP/crotonase"/>
    <property type="match status" value="1"/>
</dbReference>
<keyword evidence="4" id="KW-0413">Isomerase</keyword>
<dbReference type="CDD" id="cd06558">
    <property type="entry name" value="crotonase-like"/>
    <property type="match status" value="1"/>
</dbReference>
<gene>
    <name evidence="5" type="ORF">ACFP85_11580</name>
</gene>
<dbReference type="InterPro" id="IPR051053">
    <property type="entry name" value="ECH/Chromodomain_protein"/>
</dbReference>
<dbReference type="Pfam" id="PF00378">
    <property type="entry name" value="ECH_1"/>
    <property type="match status" value="1"/>
</dbReference>
<evidence type="ECO:0000256" key="1">
    <source>
        <dbReference type="ARBA" id="ARBA00004275"/>
    </source>
</evidence>
<evidence type="ECO:0000256" key="4">
    <source>
        <dbReference type="ARBA" id="ARBA00023235"/>
    </source>
</evidence>
<evidence type="ECO:0000313" key="5">
    <source>
        <dbReference type="EMBL" id="MFC6440784.1"/>
    </source>
</evidence>
<dbReference type="InterPro" id="IPR029045">
    <property type="entry name" value="ClpP/crotonase-like_dom_sf"/>
</dbReference>
<dbReference type="EMBL" id="JBHSUS010000001">
    <property type="protein sequence ID" value="MFC6440784.1"/>
    <property type="molecule type" value="Genomic_DNA"/>
</dbReference>
<dbReference type="RefSeq" id="WP_131259797.1">
    <property type="nucleotide sequence ID" value="NZ_JBHSUS010000001.1"/>
</dbReference>
<protein>
    <submittedName>
        <fullName evidence="5">Enoyl-CoA hydratase</fullName>
    </submittedName>
</protein>
<sequence length="254" mass="27744">MSLVITQFQDAIARISLNRPEKKNSLNQAMYQALDDALIQAIDDDSIKVICLQSASADFTAGNDLVDFANLQKNTSLASTVGFMRTLMFCPKPVVAKVEGLAIGIGTTLLLHCDFVYAAENAQFLLPFVNLALVPEYASSLLLPAVAGHRKAAQWLMLGEPFGAAEAHENGIISQVLPSDSLQAEVDKLLHKLASKPRQALMQTKALMKPDIDAVAEHMDAELDVFFEQLQSEAAKEAFAAFLEKRRPDPARFN</sequence>
<dbReference type="InterPro" id="IPR001753">
    <property type="entry name" value="Enoyl-CoA_hydra/iso"/>
</dbReference>
<organism evidence="5 6">
    <name type="scientific">Pseudobowmanella zhangzhouensis</name>
    <dbReference type="NCBI Taxonomy" id="1537679"/>
    <lineage>
        <taxon>Bacteria</taxon>
        <taxon>Pseudomonadati</taxon>
        <taxon>Pseudomonadota</taxon>
        <taxon>Gammaproteobacteria</taxon>
        <taxon>Alteromonadales</taxon>
        <taxon>Alteromonadaceae</taxon>
    </lineage>
</organism>
<accession>A0ABW1XL44</accession>
<evidence type="ECO:0000256" key="2">
    <source>
        <dbReference type="ARBA" id="ARBA00005254"/>
    </source>
</evidence>
<dbReference type="PANTHER" id="PTHR43684">
    <property type="match status" value="1"/>
</dbReference>
<dbReference type="Proteomes" id="UP001596364">
    <property type="component" value="Unassembled WGS sequence"/>
</dbReference>
<dbReference type="PANTHER" id="PTHR43684:SF1">
    <property type="entry name" value="ENOYL-COA DELTA ISOMERASE 2"/>
    <property type="match status" value="1"/>
</dbReference>
<evidence type="ECO:0000313" key="6">
    <source>
        <dbReference type="Proteomes" id="UP001596364"/>
    </source>
</evidence>
<keyword evidence="6" id="KW-1185">Reference proteome</keyword>
<dbReference type="Gene3D" id="1.10.12.10">
    <property type="entry name" value="Lyase 2-enoyl-coa Hydratase, Chain A, domain 2"/>
    <property type="match status" value="1"/>
</dbReference>
<dbReference type="Gene3D" id="3.90.226.10">
    <property type="entry name" value="2-enoyl-CoA Hydratase, Chain A, domain 1"/>
    <property type="match status" value="1"/>
</dbReference>
<dbReference type="InterPro" id="IPR014748">
    <property type="entry name" value="Enoyl-CoA_hydra_C"/>
</dbReference>
<reference evidence="6" key="1">
    <citation type="journal article" date="2019" name="Int. J. Syst. Evol. Microbiol.">
        <title>The Global Catalogue of Microorganisms (GCM) 10K type strain sequencing project: providing services to taxonomists for standard genome sequencing and annotation.</title>
        <authorList>
            <consortium name="The Broad Institute Genomics Platform"/>
            <consortium name="The Broad Institute Genome Sequencing Center for Infectious Disease"/>
            <person name="Wu L."/>
            <person name="Ma J."/>
        </authorList>
    </citation>
    <scope>NUCLEOTIDE SEQUENCE [LARGE SCALE GENOMIC DNA]</scope>
    <source>
        <strain evidence="6">CGMCC 1.16031</strain>
    </source>
</reference>
<proteinExistence type="inferred from homology"/>
<comment type="subcellular location">
    <subcellularLocation>
        <location evidence="1">Peroxisome</location>
    </subcellularLocation>
</comment>